<name>A0AB34JDA7_PRYPA</name>
<dbReference type="SUPFAM" id="SSF50978">
    <property type="entry name" value="WD40 repeat-like"/>
    <property type="match status" value="1"/>
</dbReference>
<keyword evidence="5" id="KW-1185">Reference proteome</keyword>
<dbReference type="PROSITE" id="PS50082">
    <property type="entry name" value="WD_REPEATS_2"/>
    <property type="match status" value="1"/>
</dbReference>
<dbReference type="PANTHER" id="PTHR19848:SF8">
    <property type="entry name" value="F-BOX AND WD REPEAT DOMAIN CONTAINING 7"/>
    <property type="match status" value="1"/>
</dbReference>
<dbReference type="Gene3D" id="2.130.10.10">
    <property type="entry name" value="YVTN repeat-like/Quinoprotein amine dehydrogenase"/>
    <property type="match status" value="2"/>
</dbReference>
<comment type="caution">
    <text evidence="4">The sequence shown here is derived from an EMBL/GenBank/DDBJ whole genome shotgun (WGS) entry which is preliminary data.</text>
</comment>
<reference evidence="4 5" key="1">
    <citation type="journal article" date="2024" name="Science">
        <title>Giant polyketide synthase enzymes in the biosynthesis of giant marine polyether toxins.</title>
        <authorList>
            <person name="Fallon T.R."/>
            <person name="Shende V.V."/>
            <person name="Wierzbicki I.H."/>
            <person name="Pendleton A.L."/>
            <person name="Watervoot N.F."/>
            <person name="Auber R.P."/>
            <person name="Gonzalez D.J."/>
            <person name="Wisecaver J.H."/>
            <person name="Moore B.S."/>
        </authorList>
    </citation>
    <scope>NUCLEOTIDE SEQUENCE [LARGE SCALE GENOMIC DNA]</scope>
    <source>
        <strain evidence="4 5">12B1</strain>
    </source>
</reference>
<dbReference type="InterPro" id="IPR006594">
    <property type="entry name" value="LisH"/>
</dbReference>
<dbReference type="Proteomes" id="UP001515480">
    <property type="component" value="Unassembled WGS sequence"/>
</dbReference>
<evidence type="ECO:0000313" key="4">
    <source>
        <dbReference type="EMBL" id="KAL1519043.1"/>
    </source>
</evidence>
<dbReference type="PANTHER" id="PTHR19848">
    <property type="entry name" value="WD40 REPEAT PROTEIN"/>
    <property type="match status" value="1"/>
</dbReference>
<dbReference type="PROSITE" id="PS50294">
    <property type="entry name" value="WD_REPEATS_REGION"/>
    <property type="match status" value="1"/>
</dbReference>
<dbReference type="InterPro" id="IPR001680">
    <property type="entry name" value="WD40_rpt"/>
</dbReference>
<dbReference type="InterPro" id="IPR015943">
    <property type="entry name" value="WD40/YVTN_repeat-like_dom_sf"/>
</dbReference>
<dbReference type="AlphaFoldDB" id="A0AB34JDA7"/>
<protein>
    <submittedName>
        <fullName evidence="4">Uncharacterized protein</fullName>
    </submittedName>
</protein>
<organism evidence="4 5">
    <name type="scientific">Prymnesium parvum</name>
    <name type="common">Toxic golden alga</name>
    <dbReference type="NCBI Taxonomy" id="97485"/>
    <lineage>
        <taxon>Eukaryota</taxon>
        <taxon>Haptista</taxon>
        <taxon>Haptophyta</taxon>
        <taxon>Prymnesiophyceae</taxon>
        <taxon>Prymnesiales</taxon>
        <taxon>Prymnesiaceae</taxon>
        <taxon>Prymnesium</taxon>
    </lineage>
</organism>
<accession>A0AB34JDA7</accession>
<keyword evidence="2" id="KW-0677">Repeat</keyword>
<sequence length="422" mass="45212">MAALAAGSAPQGAASPSLDQLVLQYLDESGYRGAFDALQRDCAQPYDPGLFPPAQLRRLTAALRRLDESEEEALRGLRAAAAPAYAQHCATTIANLHSGSNVTAVRWVGDQLLSGGADRHLCLSDPAGGGRSVARVRCDAGVVSLDVHQPSALGLAGCMDGSVSVLQVGQGELNEIVRMRPHQKYAHCVRWHPAGRMFASCSFDHTICVFEASIDSPTAFERIQSIRCTGVVESIAWTDSSAQLIAAVRGAPHLLVYHAQTGESVSELPLDCAGGTVITALAVEVSPDGNWITAASENGRTAVLSVTTAQQVRLFASNDFDGQHLCRPVRVWHSSSKYVYATIDDLNGPIAVWDVWNQRIVHTLNGHSGQVRDMHVHPTNGALVTCGFDKSIRIWPLPLAPEASSNHTEEDSVDSVVQRMEL</sequence>
<dbReference type="Pfam" id="PF00400">
    <property type="entry name" value="WD40"/>
    <property type="match status" value="2"/>
</dbReference>
<proteinExistence type="predicted"/>
<dbReference type="SMART" id="SM00320">
    <property type="entry name" value="WD40"/>
    <property type="match status" value="5"/>
</dbReference>
<dbReference type="InterPro" id="IPR036322">
    <property type="entry name" value="WD40_repeat_dom_sf"/>
</dbReference>
<dbReference type="EMBL" id="JBGBPQ010000010">
    <property type="protein sequence ID" value="KAL1519043.1"/>
    <property type="molecule type" value="Genomic_DNA"/>
</dbReference>
<dbReference type="PROSITE" id="PS50896">
    <property type="entry name" value="LISH"/>
    <property type="match status" value="1"/>
</dbReference>
<gene>
    <name evidence="4" type="ORF">AB1Y20_003311</name>
</gene>
<evidence type="ECO:0000256" key="1">
    <source>
        <dbReference type="ARBA" id="ARBA00022574"/>
    </source>
</evidence>
<evidence type="ECO:0000256" key="2">
    <source>
        <dbReference type="ARBA" id="ARBA00022737"/>
    </source>
</evidence>
<keyword evidence="1 3" id="KW-0853">WD repeat</keyword>
<feature type="repeat" description="WD" evidence="3">
    <location>
        <begin position="364"/>
        <end position="395"/>
    </location>
</feature>
<evidence type="ECO:0000313" key="5">
    <source>
        <dbReference type="Proteomes" id="UP001515480"/>
    </source>
</evidence>
<evidence type="ECO:0000256" key="3">
    <source>
        <dbReference type="PROSITE-ProRule" id="PRU00221"/>
    </source>
</evidence>